<feature type="signal peptide" evidence="1">
    <location>
        <begin position="1"/>
        <end position="18"/>
    </location>
</feature>
<dbReference type="EMBL" id="JABAHT010000077">
    <property type="protein sequence ID" value="KAF4666290.1"/>
    <property type="molecule type" value="Genomic_DNA"/>
</dbReference>
<evidence type="ECO:0000256" key="1">
    <source>
        <dbReference type="SAM" id="SignalP"/>
    </source>
</evidence>
<dbReference type="AlphaFoldDB" id="A0A7J6M556"/>
<gene>
    <name evidence="2" type="ORF">FOZ61_009979</name>
</gene>
<sequence>MLTFIRFPALVGFMTAMASLRPPYVGVDMVSEVRLGLKRTAPSPKALALVAYNFPGAMQLTMNPTDVVETKMGPANPFHHMRDTIPSYLKPAPRCEALLNVIMTNSPEGYEAGVEGFINFLQDTHDARRDIVAELMKSS</sequence>
<evidence type="ECO:0000313" key="2">
    <source>
        <dbReference type="EMBL" id="KAF4666290.1"/>
    </source>
</evidence>
<keyword evidence="1" id="KW-0732">Signal</keyword>
<comment type="caution">
    <text evidence="2">The sequence shown here is derived from an EMBL/GenBank/DDBJ whole genome shotgun (WGS) entry which is preliminary data.</text>
</comment>
<accession>A0A7J6M556</accession>
<proteinExistence type="predicted"/>
<evidence type="ECO:0000313" key="3">
    <source>
        <dbReference type="Proteomes" id="UP000570595"/>
    </source>
</evidence>
<reference evidence="2 3" key="1">
    <citation type="submission" date="2020-04" db="EMBL/GenBank/DDBJ databases">
        <title>Perkinsus olseni comparative genomics.</title>
        <authorList>
            <person name="Bogema D.R."/>
        </authorList>
    </citation>
    <scope>NUCLEOTIDE SEQUENCE [LARGE SCALE GENOMIC DNA]</scope>
    <source>
        <strain evidence="2">ATCC PRA-179</strain>
    </source>
</reference>
<dbReference type="Proteomes" id="UP000570595">
    <property type="component" value="Unassembled WGS sequence"/>
</dbReference>
<dbReference type="OrthoDB" id="10408668at2759"/>
<protein>
    <submittedName>
        <fullName evidence="2">Uncharacterized protein</fullName>
    </submittedName>
</protein>
<feature type="chain" id="PRO_5029657867" evidence="1">
    <location>
        <begin position="19"/>
        <end position="139"/>
    </location>
</feature>
<name>A0A7J6M556_PEROL</name>
<organism evidence="2 3">
    <name type="scientific">Perkinsus olseni</name>
    <name type="common">Perkinsus atlanticus</name>
    <dbReference type="NCBI Taxonomy" id="32597"/>
    <lineage>
        <taxon>Eukaryota</taxon>
        <taxon>Sar</taxon>
        <taxon>Alveolata</taxon>
        <taxon>Perkinsozoa</taxon>
        <taxon>Perkinsea</taxon>
        <taxon>Perkinsida</taxon>
        <taxon>Perkinsidae</taxon>
        <taxon>Perkinsus</taxon>
    </lineage>
</organism>